<evidence type="ECO:0000313" key="1">
    <source>
        <dbReference type="EMBL" id="KAK8863134.1"/>
    </source>
</evidence>
<evidence type="ECO:0000313" key="2">
    <source>
        <dbReference type="Proteomes" id="UP001390339"/>
    </source>
</evidence>
<dbReference type="SUPFAM" id="SSF52047">
    <property type="entry name" value="RNI-like"/>
    <property type="match status" value="1"/>
</dbReference>
<proteinExistence type="predicted"/>
<reference evidence="1 2" key="1">
    <citation type="journal article" date="2024" name="IMA Fungus">
        <title>Apiospora arundinis, a panoply of carbohydrate-active enzymes and secondary metabolites.</title>
        <authorList>
            <person name="Sorensen T."/>
            <person name="Petersen C."/>
            <person name="Muurmann A.T."/>
            <person name="Christiansen J.V."/>
            <person name="Brundto M.L."/>
            <person name="Overgaard C.K."/>
            <person name="Boysen A.T."/>
            <person name="Wollenberg R.D."/>
            <person name="Larsen T.O."/>
            <person name="Sorensen J.L."/>
            <person name="Nielsen K.L."/>
            <person name="Sondergaard T.E."/>
        </authorList>
    </citation>
    <scope>NUCLEOTIDE SEQUENCE [LARGE SCALE GENOMIC DNA]</scope>
    <source>
        <strain evidence="1 2">AAU 773</strain>
    </source>
</reference>
<gene>
    <name evidence="1" type="ORF">PGQ11_009369</name>
</gene>
<dbReference type="EMBL" id="JAPCWZ010000005">
    <property type="protein sequence ID" value="KAK8863134.1"/>
    <property type="molecule type" value="Genomic_DNA"/>
</dbReference>
<evidence type="ECO:0008006" key="3">
    <source>
        <dbReference type="Google" id="ProtNLM"/>
    </source>
</evidence>
<comment type="caution">
    <text evidence="1">The sequence shown here is derived from an EMBL/GenBank/DDBJ whole genome shotgun (WGS) entry which is preliminary data.</text>
</comment>
<organism evidence="1 2">
    <name type="scientific">Apiospora arundinis</name>
    <dbReference type="NCBI Taxonomy" id="335852"/>
    <lineage>
        <taxon>Eukaryota</taxon>
        <taxon>Fungi</taxon>
        <taxon>Dikarya</taxon>
        <taxon>Ascomycota</taxon>
        <taxon>Pezizomycotina</taxon>
        <taxon>Sordariomycetes</taxon>
        <taxon>Xylariomycetidae</taxon>
        <taxon>Amphisphaeriales</taxon>
        <taxon>Apiosporaceae</taxon>
        <taxon>Apiospora</taxon>
    </lineage>
</organism>
<protein>
    <recommendedName>
        <fullName evidence="3">F-box domain-containing protein</fullName>
    </recommendedName>
</protein>
<sequence>MADKSASFPLLRLPTEVLHLVVAQFCEHCRWEDALSAPVTPYGHDSHWLNEKRYLADTQDLRSLCLVSSALREPAQRVLHHMCMGGFGPNYKYAFRYTHLFRFVGSVVTGNTPPRLVRQVKALSLGHDHLQKMPKLWRRSLDMPEAAHLRAFMASESNETNEIAKVDFIAKLITMLPSLTHLSLGECADDSSDRVPFCLAQVEELPLTSIYICADPGSGAKWYAKPNGLGKLTATVIARSKGLRMLAVDCCSETATIFGPLQPRLSLTKLRVLRLTTAWLDEEELQQIIAACYVLRVLVYLESGQGPRDGRPKKTPLEPLGLVRALAPCRHTLRSLDLQLATTKNGSRLSASFASFNVLQDLTVQWRTVCGPISNKERDGDGEEEWQQLLVRAVPDSIRSLSVTGCADETRPERFARALEGLAAAEAAHTHRFPYLAHVGCDVDAMMDSRNRPDHEDYDDDVVVPVHEDLRGAYWGYDKAQDQAIASELFDPGSSIREALGAAGVRRVEYSMAWRTGFRSRARDRADRKESERYGCMLNRDVGGPRNVMYDSDDSGWSDTDL</sequence>
<keyword evidence="2" id="KW-1185">Reference proteome</keyword>
<accession>A0ABR2IHY3</accession>
<dbReference type="Proteomes" id="UP001390339">
    <property type="component" value="Unassembled WGS sequence"/>
</dbReference>
<name>A0ABR2IHY3_9PEZI</name>